<dbReference type="EMBL" id="BMGI01000005">
    <property type="protein sequence ID" value="GGD43277.1"/>
    <property type="molecule type" value="Genomic_DNA"/>
</dbReference>
<keyword evidence="1" id="KW-1133">Transmembrane helix</keyword>
<evidence type="ECO:0000313" key="2">
    <source>
        <dbReference type="EMBL" id="GGD43277.1"/>
    </source>
</evidence>
<feature type="transmembrane region" description="Helical" evidence="1">
    <location>
        <begin position="109"/>
        <end position="134"/>
    </location>
</feature>
<dbReference type="RefSeq" id="WP_188529041.1">
    <property type="nucleotide sequence ID" value="NZ_BMGI01000005.1"/>
</dbReference>
<reference evidence="3" key="1">
    <citation type="journal article" date="2019" name="Int. J. Syst. Evol. Microbiol.">
        <title>The Global Catalogue of Microorganisms (GCM) 10K type strain sequencing project: providing services to taxonomists for standard genome sequencing and annotation.</title>
        <authorList>
            <consortium name="The Broad Institute Genomics Platform"/>
            <consortium name="The Broad Institute Genome Sequencing Center for Infectious Disease"/>
            <person name="Wu L."/>
            <person name="Ma J."/>
        </authorList>
    </citation>
    <scope>NUCLEOTIDE SEQUENCE [LARGE SCALE GENOMIC DNA]</scope>
    <source>
        <strain evidence="3">CGMCC 1.12922</strain>
    </source>
</reference>
<evidence type="ECO:0008006" key="4">
    <source>
        <dbReference type="Google" id="ProtNLM"/>
    </source>
</evidence>
<evidence type="ECO:0000256" key="1">
    <source>
        <dbReference type="SAM" id="Phobius"/>
    </source>
</evidence>
<feature type="transmembrane region" description="Helical" evidence="1">
    <location>
        <begin position="78"/>
        <end position="97"/>
    </location>
</feature>
<dbReference type="Proteomes" id="UP000617355">
    <property type="component" value="Unassembled WGS sequence"/>
</dbReference>
<accession>A0ABQ1QTP3</accession>
<comment type="caution">
    <text evidence="2">The sequence shown here is derived from an EMBL/GenBank/DDBJ whole genome shotgun (WGS) entry which is preliminary data.</text>
</comment>
<feature type="transmembrane region" description="Helical" evidence="1">
    <location>
        <begin position="154"/>
        <end position="177"/>
    </location>
</feature>
<keyword evidence="1" id="KW-0812">Transmembrane</keyword>
<proteinExistence type="predicted"/>
<gene>
    <name evidence="2" type="ORF">GCM10011358_28880</name>
</gene>
<feature type="transmembrane region" description="Helical" evidence="1">
    <location>
        <begin position="40"/>
        <end position="66"/>
    </location>
</feature>
<feature type="transmembrane region" description="Helical" evidence="1">
    <location>
        <begin position="6"/>
        <end position="28"/>
    </location>
</feature>
<keyword evidence="3" id="KW-1185">Reference proteome</keyword>
<name>A0ABQ1QTP3_9RHOB</name>
<protein>
    <recommendedName>
        <fullName evidence="4">Heme ABC transporter permease</fullName>
    </recommendedName>
</protein>
<evidence type="ECO:0000313" key="3">
    <source>
        <dbReference type="Proteomes" id="UP000617355"/>
    </source>
</evidence>
<sequence>MAAYHVVLVHFPIALWMVASLAIVIRALNSGPLGLAMDRALPVFLILGVILGAAAYTVGLLVWPWATLSSTPMGRNHMLLASWSLAYYALLAVVHYLHGEEIWTGLSRWVMVAVAGIGVVLVGITGTLGGHLVGIYTEVGDVLRLLGWEIYSTYYVPNLTLVIIVVVAAALLALGFLGRGKAQN</sequence>
<keyword evidence="1" id="KW-0472">Membrane</keyword>
<organism evidence="2 3">
    <name type="scientific">Sinisalibacter lacisalsi</name>
    <dbReference type="NCBI Taxonomy" id="1526570"/>
    <lineage>
        <taxon>Bacteria</taxon>
        <taxon>Pseudomonadati</taxon>
        <taxon>Pseudomonadota</taxon>
        <taxon>Alphaproteobacteria</taxon>
        <taxon>Rhodobacterales</taxon>
        <taxon>Roseobacteraceae</taxon>
        <taxon>Sinisalibacter</taxon>
    </lineage>
</organism>